<dbReference type="AlphaFoldDB" id="A0A2C9VDH3"/>
<reference evidence="4" key="1">
    <citation type="journal article" date="2016" name="Nat. Biotechnol.">
        <title>Sequencing wild and cultivated cassava and related species reveals extensive interspecific hybridization and genetic diversity.</title>
        <authorList>
            <person name="Bredeson J.V."/>
            <person name="Lyons J.B."/>
            <person name="Prochnik S.E."/>
            <person name="Wu G.A."/>
            <person name="Ha C.M."/>
            <person name="Edsinger-Gonzales E."/>
            <person name="Grimwood J."/>
            <person name="Schmutz J."/>
            <person name="Rabbi I.Y."/>
            <person name="Egesi C."/>
            <person name="Nauluvula P."/>
            <person name="Lebot V."/>
            <person name="Ndunguru J."/>
            <person name="Mkamilo G."/>
            <person name="Bart R.S."/>
            <person name="Setter T.L."/>
            <person name="Gleadow R.M."/>
            <person name="Kulakow P."/>
            <person name="Ferguson M.E."/>
            <person name="Rounsley S."/>
            <person name="Rokhsar D.S."/>
        </authorList>
    </citation>
    <scope>NUCLEOTIDE SEQUENCE [LARGE SCALE GENOMIC DNA]</scope>
    <source>
        <strain evidence="4">cv. AM560-2</strain>
    </source>
</reference>
<keyword evidence="1" id="KW-0472">Membrane</keyword>
<keyword evidence="4" id="KW-1185">Reference proteome</keyword>
<dbReference type="EMBL" id="CM004394">
    <property type="protein sequence ID" value="OAY43170.1"/>
    <property type="molecule type" value="Genomic_DNA"/>
</dbReference>
<keyword evidence="1" id="KW-0812">Transmembrane</keyword>
<evidence type="ECO:0000313" key="4">
    <source>
        <dbReference type="Proteomes" id="UP000091857"/>
    </source>
</evidence>
<keyword evidence="2" id="KW-0732">Signal</keyword>
<sequence>MAQSGASFPHIAMVVFALLVFTGGAIAQDIAPTPAMDTGVASALPVSVALTCFAVLVSLFAL</sequence>
<dbReference type="PANTHER" id="PTHR33659">
    <property type="entry name" value="PROTEIN, PUTATIVE-RELATED-RELATED"/>
    <property type="match status" value="1"/>
</dbReference>
<dbReference type="Gramene" id="Manes.08G048000.1.v8.1">
    <property type="protein sequence ID" value="Manes.08G048000.1.v8.1.CDS.1"/>
    <property type="gene ID" value="Manes.08G048000.v8.1"/>
</dbReference>
<accession>A0A2C9VDH3</accession>
<evidence type="ECO:0000256" key="1">
    <source>
        <dbReference type="SAM" id="Phobius"/>
    </source>
</evidence>
<name>A0A2C9VDH3_MANES</name>
<feature type="chain" id="PRO_5012813123" evidence="2">
    <location>
        <begin position="28"/>
        <end position="62"/>
    </location>
</feature>
<evidence type="ECO:0000256" key="2">
    <source>
        <dbReference type="SAM" id="SignalP"/>
    </source>
</evidence>
<feature type="signal peptide" evidence="2">
    <location>
        <begin position="1"/>
        <end position="27"/>
    </location>
</feature>
<dbReference type="Proteomes" id="UP000091857">
    <property type="component" value="Chromosome 8"/>
</dbReference>
<gene>
    <name evidence="3" type="ORF">MANES_08G048000v8</name>
</gene>
<keyword evidence="1" id="KW-1133">Transmembrane helix</keyword>
<comment type="caution">
    <text evidence="3">The sequence shown here is derived from an EMBL/GenBank/DDBJ whole genome shotgun (WGS) entry which is preliminary data.</text>
</comment>
<protein>
    <submittedName>
        <fullName evidence="3">Uncharacterized protein</fullName>
    </submittedName>
</protein>
<organism evidence="3 4">
    <name type="scientific">Manihot esculenta</name>
    <name type="common">Cassava</name>
    <name type="synonym">Jatropha manihot</name>
    <dbReference type="NCBI Taxonomy" id="3983"/>
    <lineage>
        <taxon>Eukaryota</taxon>
        <taxon>Viridiplantae</taxon>
        <taxon>Streptophyta</taxon>
        <taxon>Embryophyta</taxon>
        <taxon>Tracheophyta</taxon>
        <taxon>Spermatophyta</taxon>
        <taxon>Magnoliopsida</taxon>
        <taxon>eudicotyledons</taxon>
        <taxon>Gunneridae</taxon>
        <taxon>Pentapetalae</taxon>
        <taxon>rosids</taxon>
        <taxon>fabids</taxon>
        <taxon>Malpighiales</taxon>
        <taxon>Euphorbiaceae</taxon>
        <taxon>Crotonoideae</taxon>
        <taxon>Manihoteae</taxon>
        <taxon>Manihot</taxon>
    </lineage>
</organism>
<feature type="transmembrane region" description="Helical" evidence="1">
    <location>
        <begin position="43"/>
        <end position="61"/>
    </location>
</feature>
<proteinExistence type="predicted"/>
<dbReference type="PANTHER" id="PTHR33659:SF7">
    <property type="entry name" value="PROTEIN, PUTATIVE-RELATED"/>
    <property type="match status" value="1"/>
</dbReference>
<evidence type="ECO:0000313" key="3">
    <source>
        <dbReference type="EMBL" id="OAY43170.1"/>
    </source>
</evidence>